<reference evidence="2" key="1">
    <citation type="submission" date="2021-02" db="EMBL/GenBank/DDBJ databases">
        <title>Thiocyanate and organic carbon inputs drive convergent selection for specific autotrophic Afipia and Thiobacillus strains within complex microbiomes.</title>
        <authorList>
            <person name="Huddy R.J."/>
            <person name="Sachdeva R."/>
            <person name="Kadzinga F."/>
            <person name="Kantor R.S."/>
            <person name="Harrison S.T.L."/>
            <person name="Banfield J.F."/>
        </authorList>
    </citation>
    <scope>NUCLEOTIDE SEQUENCE</scope>
    <source>
        <strain evidence="2">SCN18_10_11_15_R4_P_38_20</strain>
    </source>
</reference>
<sequence length="121" mass="12736">MLKYALIAGLLMTQVPFVQQVEAVSVSDIKKLAMAGKDKFCRKASFFSGVVSVRSFEGALCTHPGVAAIATKICGKVEGFAESKCATNAKKALAGKDPETVLEQEKAKDPTIAEVAQSVGE</sequence>
<gene>
    <name evidence="2" type="ORF">J0H12_07540</name>
</gene>
<proteinExistence type="predicted"/>
<organism evidence="2 3">
    <name type="scientific">Candidatus Paracaedimonas acanthamoebae</name>
    <dbReference type="NCBI Taxonomy" id="244581"/>
    <lineage>
        <taxon>Bacteria</taxon>
        <taxon>Pseudomonadati</taxon>
        <taxon>Pseudomonadota</taxon>
        <taxon>Alphaproteobacteria</taxon>
        <taxon>Holosporales</taxon>
        <taxon>Caedimonadaceae</taxon>
        <taxon>Candidatus Paracaedimonas</taxon>
    </lineage>
</organism>
<accession>A0A8J7PK92</accession>
<protein>
    <submittedName>
        <fullName evidence="2">Uncharacterized protein</fullName>
    </submittedName>
</protein>
<dbReference type="Proteomes" id="UP000664414">
    <property type="component" value="Unassembled WGS sequence"/>
</dbReference>
<feature type="region of interest" description="Disordered" evidence="1">
    <location>
        <begin position="100"/>
        <end position="121"/>
    </location>
</feature>
<evidence type="ECO:0000313" key="2">
    <source>
        <dbReference type="EMBL" id="MBN9413750.1"/>
    </source>
</evidence>
<name>A0A8J7PK92_9PROT</name>
<evidence type="ECO:0000256" key="1">
    <source>
        <dbReference type="SAM" id="MobiDB-lite"/>
    </source>
</evidence>
<feature type="compositionally biased region" description="Basic and acidic residues" evidence="1">
    <location>
        <begin position="100"/>
        <end position="111"/>
    </location>
</feature>
<dbReference type="EMBL" id="JAFKGL010000043">
    <property type="protein sequence ID" value="MBN9413750.1"/>
    <property type="molecule type" value="Genomic_DNA"/>
</dbReference>
<evidence type="ECO:0000313" key="3">
    <source>
        <dbReference type="Proteomes" id="UP000664414"/>
    </source>
</evidence>
<dbReference type="AlphaFoldDB" id="A0A8J7PK92"/>
<comment type="caution">
    <text evidence="2">The sequence shown here is derived from an EMBL/GenBank/DDBJ whole genome shotgun (WGS) entry which is preliminary data.</text>
</comment>